<keyword evidence="9" id="KW-0175">Coiled coil</keyword>
<evidence type="ECO:0000256" key="1">
    <source>
        <dbReference type="ARBA" id="ARBA00004123"/>
    </source>
</evidence>
<dbReference type="VEuPathDB" id="FungiDB:MAN_03236"/>
<feature type="compositionally biased region" description="Pro residues" evidence="10">
    <location>
        <begin position="1549"/>
        <end position="1560"/>
    </location>
</feature>
<comment type="similarity">
    <text evidence="2">Belongs to the SNF2/RAD54 helicase family.</text>
</comment>
<evidence type="ECO:0000259" key="11">
    <source>
        <dbReference type="PROSITE" id="PS51192"/>
    </source>
</evidence>
<feature type="non-terminal residue" evidence="13">
    <location>
        <position position="1"/>
    </location>
</feature>
<feature type="region of interest" description="Disordered" evidence="10">
    <location>
        <begin position="1491"/>
        <end position="1521"/>
    </location>
</feature>
<feature type="region of interest" description="Disordered" evidence="10">
    <location>
        <begin position="1542"/>
        <end position="1581"/>
    </location>
</feature>
<evidence type="ECO:0000256" key="6">
    <source>
        <dbReference type="ARBA" id="ARBA00022840"/>
    </source>
</evidence>
<dbReference type="InterPro" id="IPR056026">
    <property type="entry name" value="DUF7607"/>
</dbReference>
<dbReference type="GO" id="GO:0005524">
    <property type="term" value="F:ATP binding"/>
    <property type="evidence" value="ECO:0007669"/>
    <property type="project" value="UniProtKB-KW"/>
</dbReference>
<dbReference type="CDD" id="cd18793">
    <property type="entry name" value="SF2_C_SNF"/>
    <property type="match status" value="1"/>
</dbReference>
<keyword evidence="4" id="KW-0378">Hydrolase</keyword>
<comment type="subcellular location">
    <subcellularLocation>
        <location evidence="1">Nucleus</location>
    </subcellularLocation>
</comment>
<dbReference type="PANTHER" id="PTHR45797:SF1">
    <property type="entry name" value="HELICASE ARIP4"/>
    <property type="match status" value="1"/>
</dbReference>
<dbReference type="HOGENOM" id="CLU_001161_0_0_1"/>
<keyword evidence="7" id="KW-0238">DNA-binding</keyword>
<dbReference type="Gene3D" id="3.40.50.10810">
    <property type="entry name" value="Tandem AAA-ATPase domain"/>
    <property type="match status" value="1"/>
</dbReference>
<feature type="domain" description="Helicase ATP-binding" evidence="11">
    <location>
        <begin position="893"/>
        <end position="1083"/>
    </location>
</feature>
<dbReference type="InterPro" id="IPR044574">
    <property type="entry name" value="ARIP4-like"/>
</dbReference>
<dbReference type="SMART" id="SM00490">
    <property type="entry name" value="HELICc"/>
    <property type="match status" value="1"/>
</dbReference>
<gene>
    <name evidence="13" type="ORF">MAN_03236</name>
</gene>
<feature type="region of interest" description="Disordered" evidence="10">
    <location>
        <begin position="1742"/>
        <end position="1769"/>
    </location>
</feature>
<evidence type="ECO:0000313" key="13">
    <source>
        <dbReference type="EMBL" id="KID68380.1"/>
    </source>
</evidence>
<dbReference type="Proteomes" id="UP000031186">
    <property type="component" value="Unassembled WGS sequence"/>
</dbReference>
<feature type="region of interest" description="Disordered" evidence="10">
    <location>
        <begin position="594"/>
        <end position="623"/>
    </location>
</feature>
<name>A0A0B4F2G9_METAF</name>
<dbReference type="InterPro" id="IPR038718">
    <property type="entry name" value="SNF2-like_sf"/>
</dbReference>
<feature type="compositionally biased region" description="Basic and acidic residues" evidence="10">
    <location>
        <begin position="607"/>
        <end position="617"/>
    </location>
</feature>
<evidence type="ECO:0000256" key="9">
    <source>
        <dbReference type="SAM" id="Coils"/>
    </source>
</evidence>
<dbReference type="GO" id="GO:0003677">
    <property type="term" value="F:DNA binding"/>
    <property type="evidence" value="ECO:0007669"/>
    <property type="project" value="UniProtKB-KW"/>
</dbReference>
<keyword evidence="5" id="KW-0347">Helicase</keyword>
<feature type="compositionally biased region" description="Polar residues" evidence="10">
    <location>
        <begin position="1759"/>
        <end position="1769"/>
    </location>
</feature>
<dbReference type="GO" id="GO:0004386">
    <property type="term" value="F:helicase activity"/>
    <property type="evidence" value="ECO:0007669"/>
    <property type="project" value="UniProtKB-KW"/>
</dbReference>
<dbReference type="InterPro" id="IPR000330">
    <property type="entry name" value="SNF2_N"/>
</dbReference>
<dbReference type="InterPro" id="IPR001650">
    <property type="entry name" value="Helicase_C-like"/>
</dbReference>
<dbReference type="Gene3D" id="3.40.50.300">
    <property type="entry name" value="P-loop containing nucleotide triphosphate hydrolases"/>
    <property type="match status" value="1"/>
</dbReference>
<keyword evidence="3" id="KW-0547">Nucleotide-binding</keyword>
<dbReference type="Pfam" id="PF00271">
    <property type="entry name" value="Helicase_C"/>
    <property type="match status" value="1"/>
</dbReference>
<dbReference type="SUPFAM" id="SSF52540">
    <property type="entry name" value="P-loop containing nucleoside triphosphate hydrolases"/>
    <property type="match status" value="2"/>
</dbReference>
<keyword evidence="6" id="KW-0067">ATP-binding</keyword>
<protein>
    <submittedName>
        <fullName evidence="13">Chromatin-remodeling complex ATPase chain isw-1</fullName>
    </submittedName>
</protein>
<dbReference type="InterPro" id="IPR014001">
    <property type="entry name" value="Helicase_ATP-bd"/>
</dbReference>
<evidence type="ECO:0000313" key="14">
    <source>
        <dbReference type="Proteomes" id="UP000031186"/>
    </source>
</evidence>
<dbReference type="InterPro" id="IPR027417">
    <property type="entry name" value="P-loop_NTPase"/>
</dbReference>
<accession>A0A0B4F2G9</accession>
<feature type="compositionally biased region" description="Basic and acidic residues" evidence="10">
    <location>
        <begin position="1491"/>
        <end position="1502"/>
    </location>
</feature>
<evidence type="ECO:0000256" key="8">
    <source>
        <dbReference type="ARBA" id="ARBA00023242"/>
    </source>
</evidence>
<dbReference type="Pfam" id="PF00176">
    <property type="entry name" value="SNF2-rel_dom"/>
    <property type="match status" value="1"/>
</dbReference>
<evidence type="ECO:0000256" key="10">
    <source>
        <dbReference type="SAM" id="MobiDB-lite"/>
    </source>
</evidence>
<dbReference type="EMBL" id="AZNF01000003">
    <property type="protein sequence ID" value="KID68380.1"/>
    <property type="molecule type" value="Genomic_DNA"/>
</dbReference>
<feature type="compositionally biased region" description="Polar residues" evidence="10">
    <location>
        <begin position="1570"/>
        <end position="1581"/>
    </location>
</feature>
<keyword evidence="8" id="KW-0539">Nucleus</keyword>
<dbReference type="GO" id="GO:0016887">
    <property type="term" value="F:ATP hydrolysis activity"/>
    <property type="evidence" value="ECO:0007669"/>
    <property type="project" value="InterPro"/>
</dbReference>
<feature type="region of interest" description="Disordered" evidence="10">
    <location>
        <begin position="1602"/>
        <end position="1625"/>
    </location>
</feature>
<feature type="region of interest" description="Disordered" evidence="10">
    <location>
        <begin position="177"/>
        <end position="199"/>
    </location>
</feature>
<keyword evidence="14" id="KW-1185">Reference proteome</keyword>
<dbReference type="PROSITE" id="PS51192">
    <property type="entry name" value="HELICASE_ATP_BIND_1"/>
    <property type="match status" value="1"/>
</dbReference>
<reference evidence="13 14" key="1">
    <citation type="journal article" date="2014" name="Proc. Natl. Acad. Sci. U.S.A.">
        <title>Trajectory and genomic determinants of fungal-pathogen speciation and host adaptation.</title>
        <authorList>
            <person name="Hu X."/>
            <person name="Xiao G."/>
            <person name="Zheng P."/>
            <person name="Shang Y."/>
            <person name="Su Y."/>
            <person name="Zhang X."/>
            <person name="Liu X."/>
            <person name="Zhan S."/>
            <person name="St Leger R.J."/>
            <person name="Wang C."/>
        </authorList>
    </citation>
    <scope>NUCLEOTIDE SEQUENCE [LARGE SCALE GENOMIC DNA]</scope>
    <source>
        <strain evidence="13 14">ARSEF 549</strain>
    </source>
</reference>
<proteinExistence type="inferred from homology"/>
<evidence type="ECO:0000256" key="3">
    <source>
        <dbReference type="ARBA" id="ARBA00022741"/>
    </source>
</evidence>
<dbReference type="PROSITE" id="PS51194">
    <property type="entry name" value="HELICASE_CTER"/>
    <property type="match status" value="1"/>
</dbReference>
<feature type="coiled-coil region" evidence="9">
    <location>
        <begin position="352"/>
        <end position="379"/>
    </location>
</feature>
<evidence type="ECO:0000256" key="5">
    <source>
        <dbReference type="ARBA" id="ARBA00022806"/>
    </source>
</evidence>
<evidence type="ECO:0000256" key="7">
    <source>
        <dbReference type="ARBA" id="ARBA00023125"/>
    </source>
</evidence>
<feature type="compositionally biased region" description="Polar residues" evidence="10">
    <location>
        <begin position="1507"/>
        <end position="1521"/>
    </location>
</feature>
<dbReference type="OrthoDB" id="2020972at2759"/>
<dbReference type="Pfam" id="PF24580">
    <property type="entry name" value="DUF7607"/>
    <property type="match status" value="1"/>
</dbReference>
<evidence type="ECO:0000259" key="12">
    <source>
        <dbReference type="PROSITE" id="PS51194"/>
    </source>
</evidence>
<feature type="domain" description="Helicase C-terminal" evidence="12">
    <location>
        <begin position="1254"/>
        <end position="1403"/>
    </location>
</feature>
<evidence type="ECO:0000256" key="4">
    <source>
        <dbReference type="ARBA" id="ARBA00022801"/>
    </source>
</evidence>
<dbReference type="SMART" id="SM00487">
    <property type="entry name" value="DEXDc"/>
    <property type="match status" value="1"/>
</dbReference>
<organism evidence="13 14">
    <name type="scientific">Metarhizium anisopliae (strain ARSEF 549)</name>
    <dbReference type="NCBI Taxonomy" id="3151832"/>
    <lineage>
        <taxon>Eukaryota</taxon>
        <taxon>Fungi</taxon>
        <taxon>Dikarya</taxon>
        <taxon>Ascomycota</taxon>
        <taxon>Pezizomycotina</taxon>
        <taxon>Sordariomycetes</taxon>
        <taxon>Hypocreomycetidae</taxon>
        <taxon>Hypocreales</taxon>
        <taxon>Clavicipitaceae</taxon>
        <taxon>Metarhizium</taxon>
    </lineage>
</organism>
<dbReference type="PANTHER" id="PTHR45797">
    <property type="entry name" value="RAD54-LIKE"/>
    <property type="match status" value="1"/>
</dbReference>
<comment type="caution">
    <text evidence="13">The sequence shown here is derived from an EMBL/GenBank/DDBJ whole genome shotgun (WGS) entry which is preliminary data.</text>
</comment>
<dbReference type="GO" id="GO:0005634">
    <property type="term" value="C:nucleus"/>
    <property type="evidence" value="ECO:0007669"/>
    <property type="project" value="UniProtKB-SubCell"/>
</dbReference>
<dbReference type="InterPro" id="IPR049730">
    <property type="entry name" value="SNF2/RAD54-like_C"/>
</dbReference>
<sequence length="1769" mass="198986">MDGIQSTDPFLWDVSAVANELCHLSRPCTRNPEILAAKLQENEIDGHTLLTYDLVGLTNAHDLRNELFQLLHVQLARHKNALGEAIMKLRARSPAFRRWKLDNLEISSHEERDVRSRDREGSYSTQRTPQFDLLLPWTTPRNSFSKIFPSTPLPLQVVDPGRTLHTPELSMLGTDSRRAHDTDVGAAPTTESLSLPGGVSPIVDANSPVKQLKRKRVAPELLQEEPLNIVPAPIATEADILSSDSLNSYPWDTADEFAYLGPGAIFQREVKSHSDALTLQIQGEGDSLCTPAPTRFPPGRRLVINKIMRRVLVENGKKIAMVDAGVTLDALRQSSTEGDKVLDLDDIPDEVDEETLREMEAEKTELAQMSENLEGSNASKSLSQDRVRQLLDESVLEMTNNWTEKKKPKYQNKANALWVDASRRGAKTHRILEARAQAKFYDERIKKLERGILKQTWEKEKQVRFQARLLEQNVEDKLYQCWVADTLESRIPPPKPISLPRRSVTCPKRTHIELSDGEVLTSSDEDAFIVDDEPIPPVTPIKEAQHAIPSKVNRTPSPILVESPVYIDLTQTASTRASSPVKWSTNVVDSVDLDTPTKVRPGSTPMIKEDPSGDESVKQPQASSWAEKYRDVEKIISFPISHWTKEKERFALTITLLWKLGHLRRSAIFEHVRVCEAHESFKATILKHISDPLKNLDHLRFTSPESLAFDVSRLFLCFLKIKNLKETRLADLKPSQITKLKAKENHSSWNIFHAFLKKMAPLFPQDNQIYREEELDDDEVLGDDAGEDEASLLGQAHKSKPPRKAAPKEIVRNKEAVDIREREIRRQVEQEARRLRLRANLGENGQIASDKSRLIINESKQDDQSFIYINNEIGPRIKDHQIDGVRFMWNQIIQDPELRQGCLLSHSMGLGKTMQVITLLVAIQESSKSSDKSIVSQIPEDLRQSKTLVTCPAGLVNNWVDEILIWDNDRVLGDLYVIDSTLSIEERLTAVQEWSQTGGVLVIGYTMLRRVSDELDKERSLLSIFDEPNIVIADEAHALKNPKSRLNLVCSRFRATSRIAMTGSPLANNIEEYYFMINWVAPNFLGPVEEFREIYSNPISHGVDIGSSGVDKRKALKKLEALKQIVAPKVHRATVNTCMQKDLPPKQEFVICVKPKPLQVKLYNLFAQIIRGESVGYIQGEAELKGAVFRVTNDLTLLCNHPYAFYEKAIETQDPPKAESKQKAGLPPGIIPAVLAEFARIETRCPSLSTKVELLIQILDDAKRSKDKVLVFSHSIPTLNYLSWLFQEQKRLFSRLDGKTPIAKRQEEIKKFNANHTEVYLISTRAGGVGLNIQGANKVVILDSKWNPVHEQQAIGRSYRIGQSKPVSVYYFVTAGTFEQDLHGRAIFKTQLATRVVDKKNPISWGNRVTELKHDIKEFGQENLTQFLKRDSILDRLIAYGTQNDVICKIMSTETFEEEDAKAPLSAEEQKEANDMAALNGLRLKDPEEYKRRQQEMEERQFRQHHTSYMEQSSSSLKNNGTVLEVRRTLDGATDIPMDVTSSIQTQPQPQPQASPPPAPLGSIIESTVLPPSTSAPEGTAVSTPFLLPILGAHTYFGKDTTQAPQAKTQEVEQTRPVSGSPGSAAKHWMNPFISQIKNPGKADFKQKLYKKLETIQDGSLAHLNTPRTEIVEKVIDSIDAIRRDHKFGFLPDNQHWRALGNFVEQDRFVMAVMSGQLEASYLALTDAGELEKYLSTLGTAPSKDFAAPAPAPAPAPAQNQTAVQEAKN</sequence>
<evidence type="ECO:0000256" key="2">
    <source>
        <dbReference type="ARBA" id="ARBA00007025"/>
    </source>
</evidence>